<dbReference type="Pfam" id="PF03712">
    <property type="entry name" value="Cu2_monoox_C"/>
    <property type="match status" value="1"/>
</dbReference>
<gene>
    <name evidence="4" type="ORF">GCM10022419_026210</name>
</gene>
<keyword evidence="2" id="KW-0732">Signal</keyword>
<evidence type="ECO:0000313" key="4">
    <source>
        <dbReference type="EMBL" id="GAA3544762.1"/>
    </source>
</evidence>
<reference evidence="5" key="1">
    <citation type="journal article" date="2019" name="Int. J. Syst. Evol. Microbiol.">
        <title>The Global Catalogue of Microorganisms (GCM) 10K type strain sequencing project: providing services to taxonomists for standard genome sequencing and annotation.</title>
        <authorList>
            <consortium name="The Broad Institute Genomics Platform"/>
            <consortium name="The Broad Institute Genome Sequencing Center for Infectious Disease"/>
            <person name="Wu L."/>
            <person name="Ma J."/>
        </authorList>
    </citation>
    <scope>NUCLEOTIDE SEQUENCE [LARGE SCALE GENOMIC DNA]</scope>
    <source>
        <strain evidence="5">JCM 17326</strain>
    </source>
</reference>
<evidence type="ECO:0000259" key="3">
    <source>
        <dbReference type="Pfam" id="PF03712"/>
    </source>
</evidence>
<evidence type="ECO:0000256" key="2">
    <source>
        <dbReference type="SAM" id="SignalP"/>
    </source>
</evidence>
<dbReference type="Proteomes" id="UP001500630">
    <property type="component" value="Unassembled WGS sequence"/>
</dbReference>
<dbReference type="PANTHER" id="PTHR10157:SF23">
    <property type="entry name" value="MOXD1 HOMOLOG 1"/>
    <property type="match status" value="1"/>
</dbReference>
<dbReference type="InterPro" id="IPR008977">
    <property type="entry name" value="PHM/PNGase_F_dom_sf"/>
</dbReference>
<dbReference type="InterPro" id="IPR036939">
    <property type="entry name" value="Cu2_ascorb_mOase_N_sf"/>
</dbReference>
<dbReference type="PANTHER" id="PTHR10157">
    <property type="entry name" value="DOPAMINE BETA HYDROXYLASE RELATED"/>
    <property type="match status" value="1"/>
</dbReference>
<comment type="caution">
    <text evidence="4">The sequence shown here is derived from an EMBL/GenBank/DDBJ whole genome shotgun (WGS) entry which is preliminary data.</text>
</comment>
<dbReference type="Gene3D" id="2.60.120.230">
    <property type="match status" value="1"/>
</dbReference>
<keyword evidence="1" id="KW-1015">Disulfide bond</keyword>
<dbReference type="SUPFAM" id="SSF49742">
    <property type="entry name" value="PHM/PNGase F"/>
    <property type="match status" value="2"/>
</dbReference>
<dbReference type="RefSeq" id="WP_345561453.1">
    <property type="nucleotide sequence ID" value="NZ_BAABDQ010000004.1"/>
</dbReference>
<feature type="chain" id="PRO_5046106373" description="Copper type II ascorbate-dependent monooxygenase C-terminal domain-containing protein" evidence="2">
    <location>
        <begin position="27"/>
        <end position="376"/>
    </location>
</feature>
<dbReference type="EMBL" id="BAABDQ010000004">
    <property type="protein sequence ID" value="GAA3544762.1"/>
    <property type="molecule type" value="Genomic_DNA"/>
</dbReference>
<feature type="domain" description="Copper type II ascorbate-dependent monooxygenase C-terminal" evidence="3">
    <location>
        <begin position="274"/>
        <end position="368"/>
    </location>
</feature>
<protein>
    <recommendedName>
        <fullName evidence="3">Copper type II ascorbate-dependent monooxygenase C-terminal domain-containing protein</fullName>
    </recommendedName>
</protein>
<feature type="signal peptide" evidence="2">
    <location>
        <begin position="1"/>
        <end position="26"/>
    </location>
</feature>
<proteinExistence type="predicted"/>
<organism evidence="4 5">
    <name type="scientific">Nonomuraea rosea</name>
    <dbReference type="NCBI Taxonomy" id="638574"/>
    <lineage>
        <taxon>Bacteria</taxon>
        <taxon>Bacillati</taxon>
        <taxon>Actinomycetota</taxon>
        <taxon>Actinomycetes</taxon>
        <taxon>Streptosporangiales</taxon>
        <taxon>Streptosporangiaceae</taxon>
        <taxon>Nonomuraea</taxon>
    </lineage>
</organism>
<evidence type="ECO:0000256" key="1">
    <source>
        <dbReference type="ARBA" id="ARBA00023157"/>
    </source>
</evidence>
<dbReference type="InterPro" id="IPR000945">
    <property type="entry name" value="DBH-like"/>
</dbReference>
<sequence>MNRLARTAALLVAVVLLASCGASSTAAPAGHAGHSAGSTTPAAAPLRAGERFVNLKMAQPYTPGPPNGGTDDYRCFLIDPELAKQAFLTGAQFQPQNSGIVHHAIFFKVPPEQAKQAQALDDRTPGQGWTCFGDGGVQDASWVAHWAPGTNEALLDPKYGYALPPGSRLIMQVHYNLLGAADGKPGTDQSGIRLRVTDRPVEELQTALFPAPVELPCTPEESGPLCDRAAAVKDVARRFGEELTSEGTELTTRCGSTKPGPTQHCDLPIEFTAKLHALAGHMHLLGRAIKVELNPGTSKAKTLLDVPDYNFDDQSLRLLPSPVTVKPGDTVRVTCTHDATLRAKLPQLRDLPPRYVVWGDGTSDEMCLGIAILSAA</sequence>
<dbReference type="InterPro" id="IPR014784">
    <property type="entry name" value="Cu2_ascorb_mOase-like_C"/>
</dbReference>
<evidence type="ECO:0000313" key="5">
    <source>
        <dbReference type="Proteomes" id="UP001500630"/>
    </source>
</evidence>
<dbReference type="InterPro" id="IPR024548">
    <property type="entry name" value="Cu2_monoox_C"/>
</dbReference>
<dbReference type="Gene3D" id="2.60.120.310">
    <property type="entry name" value="Copper type II, ascorbate-dependent monooxygenase, N-terminal domain"/>
    <property type="match status" value="1"/>
</dbReference>
<dbReference type="PROSITE" id="PS51257">
    <property type="entry name" value="PROKAR_LIPOPROTEIN"/>
    <property type="match status" value="1"/>
</dbReference>
<accession>A0ABP6W2A9</accession>
<keyword evidence="5" id="KW-1185">Reference proteome</keyword>
<name>A0ABP6W2A9_9ACTN</name>